<evidence type="ECO:0000256" key="10">
    <source>
        <dbReference type="SAM" id="Phobius"/>
    </source>
</evidence>
<gene>
    <name evidence="12" type="ORF">DEO72_LG6g2750</name>
</gene>
<dbReference type="Gene3D" id="3.40.50.300">
    <property type="entry name" value="P-loop containing nucleotide triphosphate hydrolases"/>
    <property type="match status" value="2"/>
</dbReference>
<dbReference type="InterPro" id="IPR013525">
    <property type="entry name" value="ABC2_TM"/>
</dbReference>
<sequence>MASALAGDDLVASVSSRRSLTTGSFRETWMAAPDVFNVSGRHTQEEDEEELKWTAIERLPTFERMRKSVLKHVLDDGKVMLDEVDASNLCLPDKKVLVDSILKIVEEDNEKFLRRLRDRVDRVGIEIPKIEVRCENLSVEGDVHVGSRALPSLLNVTLNAFESVLGLFHLAPSKKRKIRILKDVSGIVKPSRMTLLLGPPGAGKTTLLLALAGKLDPDLKVCGRVTYCGHELNEFVCRKTCAYIGQHDIHYGEMTVRETLDFTGRCLGVGTRYEMLEELLRREKHKGIKPDSHIDAFMKATVISGQNTNLQTDYVLKILGLDICADTMVGNNMRRGVSGGQRKRVTTGEMLVGPAKALLMDEISTGLDSSTTFQICKFMRQTVHIMDETMVISLLQPPPETYELFDDIILLSEGHIVYQGPRQHVLEFFQNMGFKCPPRKGVADFLQEVTSKKDQQQYWFRTDEPYRYVSVPEFAKSFYSFHIGEQLATEFKVPYDKSQTHPAALVKDKYGISNWELLKACFSREWLLMKRDMFVYVFRIIQLVVLSVLGFTVFLRVKMPVGTVEDGGKFFGALFFSLVNIMFNGFSEQAMIVSRLPVFYKQRDFMFYPAWAYALPICVLRIPISFVESAIWIVLTYYPIGFAPSPSRFFKQLLTLFGVHQMAISLFRLVGAIGRTYVASNILSGVVYQLVFVLGGFVVSKDNIKPWLKWGYYVSPMSYGQNAIVLNEFLDERWSKPNTDSRFDAPTIGKVLLKSKGFYTEDYWFWICIGALFGFVLLFNLLCIAALTYLNAIGDSKAFITDEDDKKNEGGQGIDLAVRNASQRERRKGMVMPFQPLSLAFNHVNYYVDMPAEMKSEGINKDRLQLLHDTSGAFRPGVLTALMGVSGAGKTTLMDVLAGRKTGGYIEGSISISGYPKNQATFARVSGYCEQNDIHSPNVTVYESLLFSAWLRLPSDVNTHTRKMFVEEIMELVELKSIKDALVGLPGINGLSTEQRKRLTIAVELVANPSIIFMDEPTSGLDARAAAIVMRTVRNTVDTGRTVVCTIHQPSIDIFEAFDELFLMKRGGHVIYAGPLGYHSQQLIEYFETIPGVPKINEGYNPATWMLEISTPSYEAQLGIDFSEIYANSTLFLNNQELIKELDTPPPGSNDLLFPTKYSQSFFVQCKACFWKQYWSYWRTASYNGTRFFFTILIAILFGLIFLNKAKNIKKQQDVWDVVGAMYTAVMFLGTQNTMGVQPIVDIERTVLYRERAAGMYSTLTYAISQVEVETIYNAIQTTIFSFILYSLIGFEWTAAKFFSFYYFMLVCLIYYTLYGMMIVALTPSFQVAAVCNTFFLSIWNTFSGFVIPRTQIPVWWRWYYWLTPNAWTLYGIVTSQLGDENAEVEIPGAENIGLKELLKKIFGYDYHFLPVVVVVHLGWVLLFLFVFAYSIKFLNFQKR</sequence>
<feature type="transmembrane region" description="Helical" evidence="10">
    <location>
        <begin position="677"/>
        <end position="699"/>
    </location>
</feature>
<proteinExistence type="inferred from homology"/>
<feature type="transmembrane region" description="Helical" evidence="10">
    <location>
        <begin position="763"/>
        <end position="790"/>
    </location>
</feature>
<dbReference type="PANTHER" id="PTHR48040:SF60">
    <property type="entry name" value="ABC TRANSPORTER DOMAIN-CONTAINING PROTEIN"/>
    <property type="match status" value="1"/>
</dbReference>
<dbReference type="InterPro" id="IPR013581">
    <property type="entry name" value="PDR_assoc"/>
</dbReference>
<feature type="domain" description="ABC transporter" evidence="11">
    <location>
        <begin position="839"/>
        <end position="1091"/>
    </location>
</feature>
<keyword evidence="13" id="KW-1185">Reference proteome</keyword>
<feature type="transmembrane region" description="Helical" evidence="10">
    <location>
        <begin position="1409"/>
        <end position="1432"/>
    </location>
</feature>
<dbReference type="Pfam" id="PF00005">
    <property type="entry name" value="ABC_tran"/>
    <property type="match status" value="2"/>
</dbReference>
<dbReference type="GO" id="GO:0016020">
    <property type="term" value="C:membrane"/>
    <property type="evidence" value="ECO:0007669"/>
    <property type="project" value="UniProtKB-SubCell"/>
</dbReference>
<feature type="transmembrane region" description="Helical" evidence="10">
    <location>
        <begin position="1271"/>
        <end position="1289"/>
    </location>
</feature>
<evidence type="ECO:0000259" key="11">
    <source>
        <dbReference type="PROSITE" id="PS50893"/>
    </source>
</evidence>
<dbReference type="InterPro" id="IPR043926">
    <property type="entry name" value="ABCG_dom"/>
</dbReference>
<evidence type="ECO:0000256" key="8">
    <source>
        <dbReference type="ARBA" id="ARBA00022989"/>
    </source>
</evidence>
<dbReference type="SMART" id="SM00382">
    <property type="entry name" value="AAA"/>
    <property type="match status" value="2"/>
</dbReference>
<dbReference type="EMBL" id="CP039350">
    <property type="protein sequence ID" value="QCD98035.1"/>
    <property type="molecule type" value="Genomic_DNA"/>
</dbReference>
<feature type="transmembrane region" description="Helical" evidence="10">
    <location>
        <begin position="567"/>
        <end position="586"/>
    </location>
</feature>
<dbReference type="CDD" id="cd03232">
    <property type="entry name" value="ABCG_PDR_domain2"/>
    <property type="match status" value="1"/>
</dbReference>
<dbReference type="GO" id="GO:0140359">
    <property type="term" value="F:ABC-type transporter activity"/>
    <property type="evidence" value="ECO:0007669"/>
    <property type="project" value="InterPro"/>
</dbReference>
<dbReference type="InterPro" id="IPR003593">
    <property type="entry name" value="AAA+_ATPase"/>
</dbReference>
<reference evidence="12 13" key="1">
    <citation type="submission" date="2019-04" db="EMBL/GenBank/DDBJ databases">
        <title>An improved genome assembly and genetic linkage map for asparagus bean, Vigna unguiculata ssp. sesquipedialis.</title>
        <authorList>
            <person name="Xia Q."/>
            <person name="Zhang R."/>
            <person name="Dong Y."/>
        </authorList>
    </citation>
    <scope>NUCLEOTIDE SEQUENCE [LARGE SCALE GENOMIC DNA]</scope>
    <source>
        <tissue evidence="12">Leaf</tissue>
    </source>
</reference>
<dbReference type="Pfam" id="PF19055">
    <property type="entry name" value="ABC2_membrane_7"/>
    <property type="match status" value="1"/>
</dbReference>
<evidence type="ECO:0000256" key="6">
    <source>
        <dbReference type="ARBA" id="ARBA00022741"/>
    </source>
</evidence>
<keyword evidence="9 10" id="KW-0472">Membrane</keyword>
<dbReference type="FunFam" id="3.40.50.300:FF:000059">
    <property type="entry name" value="ABC transporter G family member 40"/>
    <property type="match status" value="1"/>
</dbReference>
<evidence type="ECO:0000256" key="7">
    <source>
        <dbReference type="ARBA" id="ARBA00022840"/>
    </source>
</evidence>
<evidence type="ECO:0000313" key="12">
    <source>
        <dbReference type="EMBL" id="QCD98035.1"/>
    </source>
</evidence>
<evidence type="ECO:0000256" key="1">
    <source>
        <dbReference type="ARBA" id="ARBA00004141"/>
    </source>
</evidence>
<dbReference type="PANTHER" id="PTHR48040">
    <property type="entry name" value="PLEIOTROPIC DRUG RESISTANCE PROTEIN 1-LIKE ISOFORM X1"/>
    <property type="match status" value="1"/>
</dbReference>
<feature type="transmembrane region" description="Helical" evidence="10">
    <location>
        <begin position="1328"/>
        <end position="1348"/>
    </location>
</feature>
<keyword evidence="6" id="KW-0547">Nucleotide-binding</keyword>
<evidence type="ECO:0000313" key="13">
    <source>
        <dbReference type="Proteomes" id="UP000501690"/>
    </source>
</evidence>
<dbReference type="Proteomes" id="UP000501690">
    <property type="component" value="Linkage Group LG6"/>
</dbReference>
<dbReference type="FunFam" id="3.40.50.300:FF:000179">
    <property type="entry name" value="ABC transporter G family member 34"/>
    <property type="match status" value="1"/>
</dbReference>
<feature type="transmembrane region" description="Helical" evidence="10">
    <location>
        <begin position="1360"/>
        <end position="1379"/>
    </location>
</feature>
<keyword evidence="3" id="KW-0813">Transport</keyword>
<feature type="transmembrane region" description="Helical" evidence="10">
    <location>
        <begin position="606"/>
        <end position="624"/>
    </location>
</feature>
<dbReference type="Pfam" id="PF08370">
    <property type="entry name" value="PDR_assoc"/>
    <property type="match status" value="1"/>
</dbReference>
<feature type="transmembrane region" description="Helical" evidence="10">
    <location>
        <begin position="533"/>
        <end position="555"/>
    </location>
</feature>
<comment type="subcellular location">
    <subcellularLocation>
        <location evidence="1">Membrane</location>
        <topology evidence="1">Multi-pass membrane protein</topology>
    </subcellularLocation>
</comment>
<protein>
    <submittedName>
        <fullName evidence="12">ATP-binding cassette</fullName>
    </submittedName>
</protein>
<keyword evidence="5" id="KW-0677">Repeat</keyword>
<evidence type="ECO:0000256" key="3">
    <source>
        <dbReference type="ARBA" id="ARBA00022448"/>
    </source>
</evidence>
<feature type="transmembrane region" description="Helical" evidence="10">
    <location>
        <begin position="1186"/>
        <end position="1203"/>
    </location>
</feature>
<dbReference type="GO" id="GO:0016887">
    <property type="term" value="F:ATP hydrolysis activity"/>
    <property type="evidence" value="ECO:0007669"/>
    <property type="project" value="InterPro"/>
</dbReference>
<evidence type="ECO:0000256" key="4">
    <source>
        <dbReference type="ARBA" id="ARBA00022692"/>
    </source>
</evidence>
<dbReference type="CDD" id="cd03233">
    <property type="entry name" value="ABCG_PDR_domain1"/>
    <property type="match status" value="1"/>
</dbReference>
<dbReference type="PROSITE" id="PS50893">
    <property type="entry name" value="ABC_TRANSPORTER_2"/>
    <property type="match status" value="2"/>
</dbReference>
<evidence type="ECO:0000256" key="2">
    <source>
        <dbReference type="ARBA" id="ARBA00006012"/>
    </source>
</evidence>
<accession>A0A4D6M9Q9</accession>
<keyword evidence="7 12" id="KW-0067">ATP-binding</keyword>
<dbReference type="InterPro" id="IPR003439">
    <property type="entry name" value="ABC_transporter-like_ATP-bd"/>
</dbReference>
<dbReference type="Pfam" id="PF14510">
    <property type="entry name" value="ABC_trans_N"/>
    <property type="match status" value="1"/>
</dbReference>
<dbReference type="Pfam" id="PF01061">
    <property type="entry name" value="ABC2_membrane"/>
    <property type="match status" value="2"/>
</dbReference>
<feature type="transmembrane region" description="Helical" evidence="10">
    <location>
        <begin position="1301"/>
        <end position="1322"/>
    </location>
</feature>
<keyword evidence="8 10" id="KW-1133">Transmembrane helix</keyword>
<dbReference type="InterPro" id="IPR034003">
    <property type="entry name" value="ABCG_PDR_2"/>
</dbReference>
<dbReference type="SUPFAM" id="SSF52540">
    <property type="entry name" value="P-loop containing nucleoside triphosphate hydrolases"/>
    <property type="match status" value="2"/>
</dbReference>
<feature type="domain" description="ABC transporter" evidence="11">
    <location>
        <begin position="165"/>
        <end position="438"/>
    </location>
</feature>
<dbReference type="GO" id="GO:0005524">
    <property type="term" value="F:ATP binding"/>
    <property type="evidence" value="ECO:0007669"/>
    <property type="project" value="UniProtKB-KW"/>
</dbReference>
<evidence type="ECO:0000256" key="5">
    <source>
        <dbReference type="ARBA" id="ARBA00022737"/>
    </source>
</evidence>
<organism evidence="12 13">
    <name type="scientific">Vigna unguiculata</name>
    <name type="common">Cowpea</name>
    <dbReference type="NCBI Taxonomy" id="3917"/>
    <lineage>
        <taxon>Eukaryota</taxon>
        <taxon>Viridiplantae</taxon>
        <taxon>Streptophyta</taxon>
        <taxon>Embryophyta</taxon>
        <taxon>Tracheophyta</taxon>
        <taxon>Spermatophyta</taxon>
        <taxon>Magnoliopsida</taxon>
        <taxon>eudicotyledons</taxon>
        <taxon>Gunneridae</taxon>
        <taxon>Pentapetalae</taxon>
        <taxon>rosids</taxon>
        <taxon>fabids</taxon>
        <taxon>Fabales</taxon>
        <taxon>Fabaceae</taxon>
        <taxon>Papilionoideae</taxon>
        <taxon>50 kb inversion clade</taxon>
        <taxon>NPAAA clade</taxon>
        <taxon>indigoferoid/millettioid clade</taxon>
        <taxon>Phaseoleae</taxon>
        <taxon>Vigna</taxon>
    </lineage>
</organism>
<dbReference type="InterPro" id="IPR029481">
    <property type="entry name" value="ABC_trans_N"/>
</dbReference>
<name>A0A4D6M9Q9_VIGUN</name>
<comment type="similarity">
    <text evidence="2">Belongs to the ABC transporter superfamily. ABCG family. PDR (TC 3.A.1.205) subfamily.</text>
</comment>
<evidence type="ECO:0000256" key="9">
    <source>
        <dbReference type="ARBA" id="ARBA00023136"/>
    </source>
</evidence>
<dbReference type="InterPro" id="IPR027417">
    <property type="entry name" value="P-loop_NTPase"/>
</dbReference>
<keyword evidence="4 10" id="KW-0812">Transmembrane</keyword>
<dbReference type="InterPro" id="IPR034001">
    <property type="entry name" value="ABCG_PDR_1"/>
</dbReference>